<feature type="compositionally biased region" description="Polar residues" evidence="1">
    <location>
        <begin position="536"/>
        <end position="545"/>
    </location>
</feature>
<dbReference type="PROSITE" id="PS51762">
    <property type="entry name" value="GH16_2"/>
    <property type="match status" value="1"/>
</dbReference>
<comment type="caution">
    <text evidence="4">The sequence shown here is derived from an EMBL/GenBank/DDBJ whole genome shotgun (WGS) entry which is preliminary data.</text>
</comment>
<keyword evidence="5" id="KW-1185">Reference proteome</keyword>
<dbReference type="Pfam" id="PF01822">
    <property type="entry name" value="WSC"/>
    <property type="match status" value="1"/>
</dbReference>
<dbReference type="InterPro" id="IPR002889">
    <property type="entry name" value="WSC_carb-bd"/>
</dbReference>
<feature type="region of interest" description="Disordered" evidence="1">
    <location>
        <begin position="536"/>
        <end position="560"/>
    </location>
</feature>
<dbReference type="Gene3D" id="2.60.120.200">
    <property type="match status" value="1"/>
</dbReference>
<dbReference type="CDD" id="cd02181">
    <property type="entry name" value="GH16_fungal_Lam16A_glucanase"/>
    <property type="match status" value="1"/>
</dbReference>
<dbReference type="GO" id="GO:0009251">
    <property type="term" value="P:glucan catabolic process"/>
    <property type="evidence" value="ECO:0007669"/>
    <property type="project" value="TreeGrafter"/>
</dbReference>
<reference evidence="4" key="1">
    <citation type="submission" date="2016-11" db="EMBL/GenBank/DDBJ databases">
        <title>The genome sequence of Colletotrichum cuscutae.</title>
        <authorList>
            <person name="Baroncelli R."/>
        </authorList>
    </citation>
    <scope>NUCLEOTIDE SEQUENCE</scope>
    <source>
        <strain evidence="4">IMI 304802</strain>
    </source>
</reference>
<dbReference type="AlphaFoldDB" id="A0AAI9Y5F6"/>
<dbReference type="Pfam" id="PF26113">
    <property type="entry name" value="GH16_XgeA"/>
    <property type="match status" value="1"/>
</dbReference>
<evidence type="ECO:0000259" key="2">
    <source>
        <dbReference type="PROSITE" id="PS51212"/>
    </source>
</evidence>
<evidence type="ECO:0000256" key="1">
    <source>
        <dbReference type="SAM" id="MobiDB-lite"/>
    </source>
</evidence>
<dbReference type="EMBL" id="MPDP01000187">
    <property type="protein sequence ID" value="KAK1472650.1"/>
    <property type="molecule type" value="Genomic_DNA"/>
</dbReference>
<dbReference type="Proteomes" id="UP001239213">
    <property type="component" value="Unassembled WGS sequence"/>
</dbReference>
<protein>
    <submittedName>
        <fullName evidence="4">Mixed-linked glucanase</fullName>
    </submittedName>
</protein>
<evidence type="ECO:0000313" key="4">
    <source>
        <dbReference type="EMBL" id="KAK1472650.1"/>
    </source>
</evidence>
<proteinExistence type="predicted"/>
<accession>A0AAI9Y5F6</accession>
<gene>
    <name evidence="4" type="ORF">CCUS01_17305</name>
</gene>
<feature type="domain" description="WSC" evidence="2">
    <location>
        <begin position="459"/>
        <end position="551"/>
    </location>
</feature>
<evidence type="ECO:0000313" key="5">
    <source>
        <dbReference type="Proteomes" id="UP001239213"/>
    </source>
</evidence>
<dbReference type="InterPro" id="IPR013320">
    <property type="entry name" value="ConA-like_dom_sf"/>
</dbReference>
<dbReference type="SMART" id="SM00321">
    <property type="entry name" value="WSC"/>
    <property type="match status" value="1"/>
</dbReference>
<dbReference type="GO" id="GO:0004553">
    <property type="term" value="F:hydrolase activity, hydrolyzing O-glycosyl compounds"/>
    <property type="evidence" value="ECO:0007669"/>
    <property type="project" value="InterPro"/>
</dbReference>
<evidence type="ECO:0000259" key="3">
    <source>
        <dbReference type="PROSITE" id="PS51762"/>
    </source>
</evidence>
<dbReference type="PROSITE" id="PS51212">
    <property type="entry name" value="WSC"/>
    <property type="match status" value="1"/>
</dbReference>
<name>A0AAI9Y5F6_9PEZI</name>
<organism evidence="4 5">
    <name type="scientific">Colletotrichum cuscutae</name>
    <dbReference type="NCBI Taxonomy" id="1209917"/>
    <lineage>
        <taxon>Eukaryota</taxon>
        <taxon>Fungi</taxon>
        <taxon>Dikarya</taxon>
        <taxon>Ascomycota</taxon>
        <taxon>Pezizomycotina</taxon>
        <taxon>Sordariomycetes</taxon>
        <taxon>Hypocreomycetidae</taxon>
        <taxon>Glomerellales</taxon>
        <taxon>Glomerellaceae</taxon>
        <taxon>Colletotrichum</taxon>
        <taxon>Colletotrichum acutatum species complex</taxon>
    </lineage>
</organism>
<dbReference type="InterPro" id="IPR000757">
    <property type="entry name" value="Beta-glucanase-like"/>
</dbReference>
<dbReference type="SUPFAM" id="SSF49899">
    <property type="entry name" value="Concanavalin A-like lectins/glucanases"/>
    <property type="match status" value="1"/>
</dbReference>
<dbReference type="PANTHER" id="PTHR10963">
    <property type="entry name" value="GLYCOSYL HYDROLASE-RELATED"/>
    <property type="match status" value="1"/>
</dbReference>
<feature type="domain" description="GH16" evidence="3">
    <location>
        <begin position="73"/>
        <end position="331"/>
    </location>
</feature>
<dbReference type="PANTHER" id="PTHR10963:SF24">
    <property type="entry name" value="GLYCOSIDASE C21B10.07-RELATED"/>
    <property type="match status" value="1"/>
</dbReference>
<dbReference type="InterPro" id="IPR050546">
    <property type="entry name" value="Glycosyl_Hydrlase_16"/>
</dbReference>
<sequence>MDLEHPQGLGPWTGPWPDGGRAVAFLTGSEGCDDGGVVLMWRRADLEIHSSRNIRRGRGRGREANMAYSLSQSYFGANLISDFNFINYADPSNGFVRYQSQPDALAQGLYFIDPDTQAVTLGVDNKNTYGLSDGRPSLRLESKRQYNHGLFIGDFAHMPPSVCGLWPAFWMYGPDWPTSGEIDIIEGANQATKNILSGHTTSGCRIPDPPAAAGQPLLLDCESPGTTNNAGCNYLPPASDTHTYGDAFNAVGGGVYALEWTSEAISIWHWPRQSIPDDIVAKNPDPSGWGLPSALFGTSSCDVDTYFKDMSIVIQTNFCGDYAANIWGKDGDTCNQRAPTCVEYVANNPTAFANAYWEVNYIDVYEQGLATNTTASPSEPTTTTTVQTTSTIYTTVPNPATIVTSFTQNGTVIVSTATMQSSQVSSVVPSTVVGPTATAPPSPSTDPVVPGREPATIGEYAYLGCFGSGTGFQSFLLKASAADMTLGKCIDLCRPGKYAGVRESECFCADDLDPDTRATTDRALCNSPCPGNSTQLCGGTASSPATKPKRDTLPPSFSSNPHRRLVHLHLHRRAAPSTYLLSVYARLTDEVPPNAPPLGDPEPHTPSTSTLVTTVTYATVCATDAARLTPAEHCTTILVPGCSKYCGGDGMQPAAVSVPMTTTVASCAGCGADGADRVTLTVPFLVLAVPGTGAGTSTGYWPTGSVTGAAATPPATGRPTPSMVSVSAGASVAEVNFGWAVGLGVAIAVVRFALMFF</sequence>